<feature type="region of interest" description="Disordered" evidence="1">
    <location>
        <begin position="60"/>
        <end position="81"/>
    </location>
</feature>
<comment type="caution">
    <text evidence="2">The sequence shown here is derived from an EMBL/GenBank/DDBJ whole genome shotgun (WGS) entry which is preliminary data.</text>
</comment>
<protein>
    <submittedName>
        <fullName evidence="2">Uncharacterized protein</fullName>
    </submittedName>
</protein>
<name>A0A2S5ZD52_9GAMM</name>
<organism evidence="2 3">
    <name type="scientific">Marinobacter maroccanus</name>
    <dbReference type="NCBI Taxonomy" id="2055143"/>
    <lineage>
        <taxon>Bacteria</taxon>
        <taxon>Pseudomonadati</taxon>
        <taxon>Pseudomonadota</taxon>
        <taxon>Gammaproteobacteria</taxon>
        <taxon>Pseudomonadales</taxon>
        <taxon>Marinobacteraceae</taxon>
        <taxon>Marinobacter</taxon>
    </lineage>
</organism>
<dbReference type="RefSeq" id="WP_104320997.1">
    <property type="nucleotide sequence ID" value="NZ_PSSX01000003.1"/>
</dbReference>
<keyword evidence="3" id="KW-1185">Reference proteome</keyword>
<sequence>MDTSDKPFDRALLYLRAAGHDTGPETRARLHSMLQARGAENPALSTGQLLEQMPRWFALPGPHQGRHMPPIARASIGYPRE</sequence>
<dbReference type="OrthoDB" id="6370009at2"/>
<reference evidence="2 3" key="1">
    <citation type="submission" date="2018-01" db="EMBL/GenBank/DDBJ databases">
        <title>Complete genome sequences of the type strains of Marinobacter flavimaris and Marinobacter maroccanus.</title>
        <authorList>
            <person name="Palau M."/>
            <person name="Boujida N."/>
            <person name="Manresa A."/>
            <person name="Minana-Galbis D."/>
        </authorList>
    </citation>
    <scope>NUCLEOTIDE SEQUENCE [LARGE SCALE GENOMIC DNA]</scope>
    <source>
        <strain evidence="2 3">N4</strain>
    </source>
</reference>
<proteinExistence type="predicted"/>
<evidence type="ECO:0000313" key="2">
    <source>
        <dbReference type="EMBL" id="PPI85228.1"/>
    </source>
</evidence>
<accession>A0A2S5ZD52</accession>
<gene>
    <name evidence="2" type="ORF">KEHDKFFH_05610</name>
</gene>
<evidence type="ECO:0000313" key="3">
    <source>
        <dbReference type="Proteomes" id="UP000239917"/>
    </source>
</evidence>
<evidence type="ECO:0000256" key="1">
    <source>
        <dbReference type="SAM" id="MobiDB-lite"/>
    </source>
</evidence>
<dbReference type="AlphaFoldDB" id="A0A2S5ZD52"/>
<dbReference type="EMBL" id="PSSX01000003">
    <property type="protein sequence ID" value="PPI85228.1"/>
    <property type="molecule type" value="Genomic_DNA"/>
</dbReference>
<dbReference type="Proteomes" id="UP000239917">
    <property type="component" value="Unassembled WGS sequence"/>
</dbReference>